<organism evidence="2 3">
    <name type="scientific">Vibrio fortis</name>
    <dbReference type="NCBI Taxonomy" id="212667"/>
    <lineage>
        <taxon>Bacteria</taxon>
        <taxon>Pseudomonadati</taxon>
        <taxon>Pseudomonadota</taxon>
        <taxon>Gammaproteobacteria</taxon>
        <taxon>Vibrionales</taxon>
        <taxon>Vibrionaceae</taxon>
        <taxon>Vibrio</taxon>
    </lineage>
</organism>
<dbReference type="Proteomes" id="UP000326789">
    <property type="component" value="Unassembled WGS sequence"/>
</dbReference>
<keyword evidence="1" id="KW-0812">Transmembrane</keyword>
<dbReference type="RefSeq" id="WP_150870191.1">
    <property type="nucleotide sequence ID" value="NZ_VWSE01000006.1"/>
</dbReference>
<evidence type="ECO:0000313" key="3">
    <source>
        <dbReference type="Proteomes" id="UP000326789"/>
    </source>
</evidence>
<evidence type="ECO:0000313" key="2">
    <source>
        <dbReference type="EMBL" id="KAB0288324.1"/>
    </source>
</evidence>
<proteinExistence type="predicted"/>
<accession>A0A5N3R1G3</accession>
<dbReference type="AlphaFoldDB" id="A0A5N3R1G3"/>
<keyword evidence="1" id="KW-1133">Transmembrane helix</keyword>
<protein>
    <submittedName>
        <fullName evidence="2">Uncharacterized protein</fullName>
    </submittedName>
</protein>
<name>A0A5N3R1G3_9VIBR</name>
<gene>
    <name evidence="2" type="ORF">F2P58_12830</name>
</gene>
<comment type="caution">
    <text evidence="2">The sequence shown here is derived from an EMBL/GenBank/DDBJ whole genome shotgun (WGS) entry which is preliminary data.</text>
</comment>
<evidence type="ECO:0000256" key="1">
    <source>
        <dbReference type="SAM" id="Phobius"/>
    </source>
</evidence>
<sequence length="69" mass="8100">MTIIVIKLLYILSTKSADKNWRYRVMRDCVIMLTLFITQLIILWSAADPIRSIPVLVWSGSIYSLRNRE</sequence>
<feature type="transmembrane region" description="Helical" evidence="1">
    <location>
        <begin position="29"/>
        <end position="47"/>
    </location>
</feature>
<dbReference type="EMBL" id="VWSE01000006">
    <property type="protein sequence ID" value="KAB0288324.1"/>
    <property type="molecule type" value="Genomic_DNA"/>
</dbReference>
<reference evidence="2 3" key="1">
    <citation type="submission" date="2019-09" db="EMBL/GenBank/DDBJ databases">
        <title>Whole genome sequence of Vibrio fortis.</title>
        <authorList>
            <person name="Das S.K."/>
        </authorList>
    </citation>
    <scope>NUCLEOTIDE SEQUENCE [LARGE SCALE GENOMIC DNA]</scope>
    <source>
        <strain evidence="2 3">AN60</strain>
    </source>
</reference>
<keyword evidence="1" id="KW-0472">Membrane</keyword>